<dbReference type="InterPro" id="IPR011854">
    <property type="entry name" value="HypE"/>
</dbReference>
<evidence type="ECO:0000256" key="1">
    <source>
        <dbReference type="ARBA" id="ARBA00006243"/>
    </source>
</evidence>
<dbReference type="AlphaFoldDB" id="A0A2U3QAV1"/>
<dbReference type="PANTHER" id="PTHR30303">
    <property type="entry name" value="HYDROGENASE ISOENZYMES FORMATION PROTEIN HYPE"/>
    <property type="match status" value="1"/>
</dbReference>
<dbReference type="RefSeq" id="WP_122405516.1">
    <property type="nucleotide sequence ID" value="NZ_LS398110.1"/>
</dbReference>
<evidence type="ECO:0000313" key="5">
    <source>
        <dbReference type="Proteomes" id="UP000246085"/>
    </source>
</evidence>
<evidence type="ECO:0000259" key="3">
    <source>
        <dbReference type="Pfam" id="PF02769"/>
    </source>
</evidence>
<dbReference type="NCBIfam" id="TIGR02124">
    <property type="entry name" value="hypE"/>
    <property type="match status" value="1"/>
</dbReference>
<gene>
    <name evidence="4" type="primary">hypE</name>
    <name evidence="4" type="ORF">BRAD3257_7870</name>
</gene>
<dbReference type="CDD" id="cd02197">
    <property type="entry name" value="HypE"/>
    <property type="match status" value="1"/>
</dbReference>
<dbReference type="EMBL" id="LS398110">
    <property type="protein sequence ID" value="SPP98490.1"/>
    <property type="molecule type" value="Genomic_DNA"/>
</dbReference>
<sequence length="348" mass="36352">MSAKGYQRKLDIENGRVDLSHGSGGRAMAQLISGLFHQAFGNEWLARCNDQSAFDVAAGRMVMTTDGYVVSPLFFPGGNIGSLAVHGTINDVAMSGARPLYLSASFIIEEGFAFSDLKAIADSMGAAVRRAGVHIIAGDTKVVERGKADGLFISTTGIGIVADGLDLSADKARVGDRVLVSGSLGDHGVAIMSKRQNLAFQTEVVSDSAALHNLVAVMVAAGGSRIRVMRDPTRGGLAATLNEIAHQSGLGFRLQEASIPVKPAVAAICELLGLDPIHVANEGKLVAIVAPDLADAVLAAMKAHPLGAEAADIGEAVADERKFVQMATGFGGRRIVDWLWGEQLPRIC</sequence>
<dbReference type="Gene3D" id="3.30.1330.10">
    <property type="entry name" value="PurM-like, N-terminal domain"/>
    <property type="match status" value="1"/>
</dbReference>
<dbReference type="SUPFAM" id="SSF55326">
    <property type="entry name" value="PurM N-terminal domain-like"/>
    <property type="match status" value="1"/>
</dbReference>
<dbReference type="PANTHER" id="PTHR30303:SF0">
    <property type="entry name" value="CARBAMOYL DEHYDRATASE HYPE"/>
    <property type="match status" value="1"/>
</dbReference>
<accession>A0A2U3QAV1</accession>
<dbReference type="Gene3D" id="3.90.650.10">
    <property type="entry name" value="PurM-like C-terminal domain"/>
    <property type="match status" value="1"/>
</dbReference>
<evidence type="ECO:0000259" key="2">
    <source>
        <dbReference type="Pfam" id="PF00586"/>
    </source>
</evidence>
<dbReference type="InterPro" id="IPR036676">
    <property type="entry name" value="PurM-like_C_sf"/>
</dbReference>
<dbReference type="InterPro" id="IPR016188">
    <property type="entry name" value="PurM-like_N"/>
</dbReference>
<protein>
    <submittedName>
        <fullName evidence="4">Carbamoyl phosphate phosphatase, hydrogenase 3 maturation protein</fullName>
    </submittedName>
</protein>
<reference evidence="4 5" key="1">
    <citation type="submission" date="2018-03" db="EMBL/GenBank/DDBJ databases">
        <authorList>
            <person name="Gully D."/>
        </authorList>
    </citation>
    <scope>NUCLEOTIDE SEQUENCE [LARGE SCALE GENOMIC DNA]</scope>
    <source>
        <strain evidence="4">ORS3257</strain>
    </source>
</reference>
<comment type="similarity">
    <text evidence="1">Belongs to the HypE family.</text>
</comment>
<evidence type="ECO:0000313" key="4">
    <source>
        <dbReference type="EMBL" id="SPP98490.1"/>
    </source>
</evidence>
<dbReference type="KEGG" id="bvz:BRAD3257_7870"/>
<dbReference type="Proteomes" id="UP000246085">
    <property type="component" value="Chromosome BRAD3257"/>
</dbReference>
<organism evidence="4 5">
    <name type="scientific">Bradyrhizobium vignae</name>
    <dbReference type="NCBI Taxonomy" id="1549949"/>
    <lineage>
        <taxon>Bacteria</taxon>
        <taxon>Pseudomonadati</taxon>
        <taxon>Pseudomonadota</taxon>
        <taxon>Alphaproteobacteria</taxon>
        <taxon>Hyphomicrobiales</taxon>
        <taxon>Nitrobacteraceae</taxon>
        <taxon>Bradyrhizobium</taxon>
    </lineage>
</organism>
<dbReference type="GO" id="GO:0051604">
    <property type="term" value="P:protein maturation"/>
    <property type="evidence" value="ECO:0007669"/>
    <property type="project" value="TreeGrafter"/>
</dbReference>
<dbReference type="Pfam" id="PF02769">
    <property type="entry name" value="AIRS_C"/>
    <property type="match status" value="1"/>
</dbReference>
<dbReference type="Pfam" id="PF00586">
    <property type="entry name" value="AIRS"/>
    <property type="match status" value="1"/>
</dbReference>
<dbReference type="PIRSF" id="PIRSF005644">
    <property type="entry name" value="Hdrgns_mtr_HypE"/>
    <property type="match status" value="1"/>
</dbReference>
<feature type="domain" description="PurM-like C-terminal" evidence="3">
    <location>
        <begin position="173"/>
        <end position="325"/>
    </location>
</feature>
<proteinExistence type="inferred from homology"/>
<name>A0A2U3QAV1_9BRAD</name>
<dbReference type="SUPFAM" id="SSF56042">
    <property type="entry name" value="PurM C-terminal domain-like"/>
    <property type="match status" value="1"/>
</dbReference>
<feature type="domain" description="PurM-like N-terminal" evidence="2">
    <location>
        <begin position="56"/>
        <end position="161"/>
    </location>
</feature>
<dbReference type="InterPro" id="IPR036921">
    <property type="entry name" value="PurM-like_N_sf"/>
</dbReference>
<dbReference type="InterPro" id="IPR010918">
    <property type="entry name" value="PurM-like_C_dom"/>
</dbReference>